<feature type="compositionally biased region" description="Basic and acidic residues" evidence="1">
    <location>
        <begin position="130"/>
        <end position="144"/>
    </location>
</feature>
<organism evidence="3">
    <name type="scientific">Chlamydomonas leiostraca</name>
    <dbReference type="NCBI Taxonomy" id="1034604"/>
    <lineage>
        <taxon>Eukaryota</taxon>
        <taxon>Viridiplantae</taxon>
        <taxon>Chlorophyta</taxon>
        <taxon>core chlorophytes</taxon>
        <taxon>Chlorophyceae</taxon>
        <taxon>CS clade</taxon>
        <taxon>Chlamydomonadales</taxon>
        <taxon>Chlamydomonadaceae</taxon>
        <taxon>Chlamydomonas</taxon>
    </lineage>
</organism>
<accession>A0A7S0S028</accession>
<gene>
    <name evidence="3" type="ORF">CLEI1391_LOCUS16813</name>
</gene>
<dbReference type="EMBL" id="HBFB01030102">
    <property type="protein sequence ID" value="CAD8692630.1"/>
    <property type="molecule type" value="Transcribed_RNA"/>
</dbReference>
<feature type="region of interest" description="Disordered" evidence="1">
    <location>
        <begin position="130"/>
        <end position="168"/>
    </location>
</feature>
<dbReference type="AlphaFoldDB" id="A0A7S0S028"/>
<name>A0A7S0S028_9CHLO</name>
<sequence length="168" mass="18690">MQSSKVTVNIHGRCRSQRWEGFYRCRIASQSVHIGRKRHEPPRLVSQPALEPGNLGELSSYASSAVEDLGWAAQRVSPDSFANRGLYVDPAIVFSSGFLLLLLLALSFQRILGLDRFMAEWLLKQQDDKRRTVREAKQRLERSWQDQQDGEGGGSGGTGSSSNNGKGQ</sequence>
<evidence type="ECO:0000256" key="1">
    <source>
        <dbReference type="SAM" id="MobiDB-lite"/>
    </source>
</evidence>
<evidence type="ECO:0000313" key="3">
    <source>
        <dbReference type="EMBL" id="CAD8692630.1"/>
    </source>
</evidence>
<feature type="compositionally biased region" description="Gly residues" evidence="1">
    <location>
        <begin position="150"/>
        <end position="159"/>
    </location>
</feature>
<reference evidence="3" key="1">
    <citation type="submission" date="2021-01" db="EMBL/GenBank/DDBJ databases">
        <authorList>
            <person name="Corre E."/>
            <person name="Pelletier E."/>
            <person name="Niang G."/>
            <person name="Scheremetjew M."/>
            <person name="Finn R."/>
            <person name="Kale V."/>
            <person name="Holt S."/>
            <person name="Cochrane G."/>
            <person name="Meng A."/>
            <person name="Brown T."/>
            <person name="Cohen L."/>
        </authorList>
    </citation>
    <scope>NUCLEOTIDE SEQUENCE</scope>
    <source>
        <strain evidence="3">SAG 11-49</strain>
    </source>
</reference>
<keyword evidence="2" id="KW-0472">Membrane</keyword>
<proteinExistence type="predicted"/>
<feature type="transmembrane region" description="Helical" evidence="2">
    <location>
        <begin position="87"/>
        <end position="108"/>
    </location>
</feature>
<keyword evidence="2" id="KW-1133">Transmembrane helix</keyword>
<protein>
    <submittedName>
        <fullName evidence="3">Uncharacterized protein</fullName>
    </submittedName>
</protein>
<evidence type="ECO:0000256" key="2">
    <source>
        <dbReference type="SAM" id="Phobius"/>
    </source>
</evidence>
<keyword evidence="2" id="KW-0812">Transmembrane</keyword>